<evidence type="ECO:0000313" key="1">
    <source>
        <dbReference type="EMBL" id="HIZ25196.1"/>
    </source>
</evidence>
<evidence type="ECO:0000313" key="2">
    <source>
        <dbReference type="Proteomes" id="UP000824044"/>
    </source>
</evidence>
<dbReference type="EMBL" id="DXBS01000130">
    <property type="protein sequence ID" value="HIZ25196.1"/>
    <property type="molecule type" value="Genomic_DNA"/>
</dbReference>
<name>A0A9D2DY43_9FIRM</name>
<accession>A0A9D2DY43</accession>
<dbReference type="Proteomes" id="UP000824044">
    <property type="component" value="Unassembled WGS sequence"/>
</dbReference>
<proteinExistence type="predicted"/>
<dbReference type="PROSITE" id="PS51257">
    <property type="entry name" value="PROKAR_LIPOPROTEIN"/>
    <property type="match status" value="1"/>
</dbReference>
<dbReference type="AlphaFoldDB" id="A0A9D2DY43"/>
<comment type="caution">
    <text evidence="1">The sequence shown here is derived from an EMBL/GenBank/DDBJ whole genome shotgun (WGS) entry which is preliminary data.</text>
</comment>
<gene>
    <name evidence="1" type="ORF">H9812_07020</name>
</gene>
<reference evidence="1" key="1">
    <citation type="journal article" date="2021" name="PeerJ">
        <title>Extensive microbial diversity within the chicken gut microbiome revealed by metagenomics and culture.</title>
        <authorList>
            <person name="Gilroy R."/>
            <person name="Ravi A."/>
            <person name="Getino M."/>
            <person name="Pursley I."/>
            <person name="Horton D.L."/>
            <person name="Alikhan N.F."/>
            <person name="Baker D."/>
            <person name="Gharbi K."/>
            <person name="Hall N."/>
            <person name="Watson M."/>
            <person name="Adriaenssens E.M."/>
            <person name="Foster-Nyarko E."/>
            <person name="Jarju S."/>
            <person name="Secka A."/>
            <person name="Antonio M."/>
            <person name="Oren A."/>
            <person name="Chaudhuri R.R."/>
            <person name="La Ragione R."/>
            <person name="Hildebrand F."/>
            <person name="Pallen M.J."/>
        </authorList>
    </citation>
    <scope>NUCLEOTIDE SEQUENCE</scope>
    <source>
        <strain evidence="1">CHK33-5263</strain>
    </source>
</reference>
<reference evidence="1" key="2">
    <citation type="submission" date="2021-04" db="EMBL/GenBank/DDBJ databases">
        <authorList>
            <person name="Gilroy R."/>
        </authorList>
    </citation>
    <scope>NUCLEOTIDE SEQUENCE</scope>
    <source>
        <strain evidence="1">CHK33-5263</strain>
    </source>
</reference>
<organism evidence="1 2">
    <name type="scientific">Candidatus Gallimonas intestinigallinarum</name>
    <dbReference type="NCBI Taxonomy" id="2838604"/>
    <lineage>
        <taxon>Bacteria</taxon>
        <taxon>Bacillati</taxon>
        <taxon>Bacillota</taxon>
        <taxon>Clostridia</taxon>
        <taxon>Candidatus Gallimonas</taxon>
    </lineage>
</organism>
<sequence length="227" mass="23639">MTKKKNLIARICGLLIVLTLISCCFLGTTFARYTSSGDGTASVTVAKWDIDITGGAASGDTALALGTLSPSDAVWSEGTTRTHEMPARVGATIVNSSAVNADITVELANDPAFTGTAFNADSSIQEGADVPSYAEAYNTIKVQVFISADSLNAPASDADWVDYNGSATIKGVAGNGGTVYIWVRAIWMSQDSYGEANADKLDTWLGENITTVSVGITYTAVQSSTQP</sequence>
<protein>
    <submittedName>
        <fullName evidence="1">Uncharacterized protein</fullName>
    </submittedName>
</protein>